<name>A0A6N9QYB9_9MICC</name>
<dbReference type="AlphaFoldDB" id="A0A6N9QYB9"/>
<evidence type="ECO:0000313" key="1">
    <source>
        <dbReference type="EMBL" id="NDO78236.1"/>
    </source>
</evidence>
<protein>
    <submittedName>
        <fullName evidence="1">AAA family ATPase</fullName>
    </submittedName>
</protein>
<accession>A0A6N9QYB9</accession>
<organism evidence="1 2">
    <name type="scientific">Kocuria marina subsp. indica</name>
    <dbReference type="NCBI Taxonomy" id="1049583"/>
    <lineage>
        <taxon>Bacteria</taxon>
        <taxon>Bacillati</taxon>
        <taxon>Actinomycetota</taxon>
        <taxon>Actinomycetes</taxon>
        <taxon>Micrococcales</taxon>
        <taxon>Micrococcaceae</taxon>
        <taxon>Kocuria</taxon>
    </lineage>
</organism>
<gene>
    <name evidence="1" type="ORF">GKZ75_08370</name>
</gene>
<proteinExistence type="predicted"/>
<dbReference type="Pfam" id="PF13479">
    <property type="entry name" value="AAA_24"/>
    <property type="match status" value="1"/>
</dbReference>
<dbReference type="EMBL" id="WMHZ01000010">
    <property type="protein sequence ID" value="NDO78236.1"/>
    <property type="molecule type" value="Genomic_DNA"/>
</dbReference>
<sequence>MTIQTRKPTNKPSWPVLLLAGAEKAGKSYSCALASASPKIGRTLWVSVGETDPDQYGAIPGADFDIVEHDGTVRGILNVLVEIASLPPEEKPTLLVVDSMTRLWDMVTDDLQATANARAKRNGRGGEQGITMDLWNRGKGMWRHIVQAINAHNGPVLLTARLEPVTVMDDKGKPTPIKAEKIKTEKSLPYDVDGVIQMPERGKTIISGLRSVVVQLDGPTEFPSFTVDGLWSSLGLGEAQHRRVSEPAAAQDTDEAGDE</sequence>
<comment type="caution">
    <text evidence="1">The sequence shown here is derived from an EMBL/GenBank/DDBJ whole genome shotgun (WGS) entry which is preliminary data.</text>
</comment>
<dbReference type="RefSeq" id="WP_162229602.1">
    <property type="nucleotide sequence ID" value="NZ_WMHZ01000010.1"/>
</dbReference>
<reference evidence="1 2" key="1">
    <citation type="submission" date="2019-11" db="EMBL/GenBank/DDBJ databases">
        <title>Draft genome sequence of Kocuria indica DP-K7, a methyl red degrading Actinobacterium.</title>
        <authorList>
            <person name="Kumaran S."/>
            <person name="Tischler D."/>
            <person name="Ngo A.C.R."/>
            <person name="Schultes F."/>
        </authorList>
    </citation>
    <scope>NUCLEOTIDE SEQUENCE [LARGE SCALE GENOMIC DNA]</scope>
    <source>
        <strain evidence="1 2">DP-K7</strain>
    </source>
</reference>
<evidence type="ECO:0000313" key="2">
    <source>
        <dbReference type="Proteomes" id="UP000471026"/>
    </source>
</evidence>
<dbReference type="Proteomes" id="UP000471026">
    <property type="component" value="Unassembled WGS sequence"/>
</dbReference>